<evidence type="ECO:0000256" key="1">
    <source>
        <dbReference type="SAM" id="MobiDB-lite"/>
    </source>
</evidence>
<dbReference type="AlphaFoldDB" id="A0A067D7K5"/>
<evidence type="ECO:0000313" key="2">
    <source>
        <dbReference type="EMBL" id="KDO34992.1"/>
    </source>
</evidence>
<dbReference type="RefSeq" id="XP_012194645.1">
    <property type="nucleotide sequence ID" value="XM_012339255.1"/>
</dbReference>
<organism evidence="2 3">
    <name type="scientific">Saprolegnia parasitica (strain CBS 223.65)</name>
    <dbReference type="NCBI Taxonomy" id="695850"/>
    <lineage>
        <taxon>Eukaryota</taxon>
        <taxon>Sar</taxon>
        <taxon>Stramenopiles</taxon>
        <taxon>Oomycota</taxon>
        <taxon>Saprolegniomycetes</taxon>
        <taxon>Saprolegniales</taxon>
        <taxon>Saprolegniaceae</taxon>
        <taxon>Saprolegnia</taxon>
    </lineage>
</organism>
<dbReference type="VEuPathDB" id="FungiDB:SPRG_01055"/>
<dbReference type="KEGG" id="spar:SPRG_01055"/>
<protein>
    <submittedName>
        <fullName evidence="2">Uncharacterized protein</fullName>
    </submittedName>
</protein>
<dbReference type="Proteomes" id="UP000030745">
    <property type="component" value="Unassembled WGS sequence"/>
</dbReference>
<feature type="region of interest" description="Disordered" evidence="1">
    <location>
        <begin position="119"/>
        <end position="146"/>
    </location>
</feature>
<evidence type="ECO:0000313" key="3">
    <source>
        <dbReference type="Proteomes" id="UP000030745"/>
    </source>
</evidence>
<dbReference type="GeneID" id="24123666"/>
<sequence length="146" mass="16628">MDGKPPEMTASASFDVDMNETNIFLRKELQAIGAVDADDDAAILVRDDDEVSVELRKCEQELARQVVVTNRLKSALYHAIQARSTAIITRVASHTLTVYRAEANTSADDHATLKLYHKLQRKRQDAKRKRKQSSKKQQHKQQKRQV</sequence>
<gene>
    <name evidence="2" type="ORF">SPRG_01055</name>
</gene>
<reference evidence="2 3" key="1">
    <citation type="journal article" date="2013" name="PLoS Genet.">
        <title>Distinctive expansion of potential virulence genes in the genome of the oomycete fish pathogen Saprolegnia parasitica.</title>
        <authorList>
            <person name="Jiang R.H."/>
            <person name="de Bruijn I."/>
            <person name="Haas B.J."/>
            <person name="Belmonte R."/>
            <person name="Lobach L."/>
            <person name="Christie J."/>
            <person name="van den Ackerveken G."/>
            <person name="Bottin A."/>
            <person name="Bulone V."/>
            <person name="Diaz-Moreno S.M."/>
            <person name="Dumas B."/>
            <person name="Fan L."/>
            <person name="Gaulin E."/>
            <person name="Govers F."/>
            <person name="Grenville-Briggs L.J."/>
            <person name="Horner N.R."/>
            <person name="Levin J.Z."/>
            <person name="Mammella M."/>
            <person name="Meijer H.J."/>
            <person name="Morris P."/>
            <person name="Nusbaum C."/>
            <person name="Oome S."/>
            <person name="Phillips A.J."/>
            <person name="van Rooyen D."/>
            <person name="Rzeszutek E."/>
            <person name="Saraiva M."/>
            <person name="Secombes C.J."/>
            <person name="Seidl M.F."/>
            <person name="Snel B."/>
            <person name="Stassen J.H."/>
            <person name="Sykes S."/>
            <person name="Tripathy S."/>
            <person name="van den Berg H."/>
            <person name="Vega-Arreguin J.C."/>
            <person name="Wawra S."/>
            <person name="Young S.K."/>
            <person name="Zeng Q."/>
            <person name="Dieguez-Uribeondo J."/>
            <person name="Russ C."/>
            <person name="Tyler B.M."/>
            <person name="van West P."/>
        </authorList>
    </citation>
    <scope>NUCLEOTIDE SEQUENCE [LARGE SCALE GENOMIC DNA]</scope>
    <source>
        <strain evidence="2 3">CBS 223.65</strain>
    </source>
</reference>
<name>A0A067D7K5_SAPPC</name>
<dbReference type="Pfam" id="PF10198">
    <property type="entry name" value="Ada3"/>
    <property type="match status" value="1"/>
</dbReference>
<dbReference type="EMBL" id="KK583190">
    <property type="protein sequence ID" value="KDO34992.1"/>
    <property type="molecule type" value="Genomic_DNA"/>
</dbReference>
<accession>A0A067D7K5</accession>
<keyword evidence="3" id="KW-1185">Reference proteome</keyword>
<dbReference type="InterPro" id="IPR019340">
    <property type="entry name" value="Histone_AcTrfase_su3"/>
</dbReference>
<proteinExistence type="predicted"/>